<proteinExistence type="predicted"/>
<keyword evidence="4" id="KW-1185">Reference proteome</keyword>
<feature type="region of interest" description="Disordered" evidence="1">
    <location>
        <begin position="122"/>
        <end position="145"/>
    </location>
</feature>
<evidence type="ECO:0000259" key="2">
    <source>
        <dbReference type="SMART" id="SM00575"/>
    </source>
</evidence>
<dbReference type="EMBL" id="AYRZ02000003">
    <property type="protein sequence ID" value="PHT86055.1"/>
    <property type="molecule type" value="Genomic_DNA"/>
</dbReference>
<dbReference type="PANTHER" id="PTHR31973:SF187">
    <property type="entry name" value="MUTATOR TRANSPOSASE MUDRA PROTEIN"/>
    <property type="match status" value="1"/>
</dbReference>
<dbReference type="Proteomes" id="UP000222542">
    <property type="component" value="Unassembled WGS sequence"/>
</dbReference>
<feature type="domain" description="Zinc finger PMZ-type" evidence="2">
    <location>
        <begin position="56"/>
        <end position="80"/>
    </location>
</feature>
<dbReference type="SMART" id="SM00575">
    <property type="entry name" value="ZnF_PMZ"/>
    <property type="match status" value="1"/>
</dbReference>
<gene>
    <name evidence="3" type="ORF">T459_08161</name>
</gene>
<reference evidence="3 4" key="2">
    <citation type="journal article" date="2017" name="Genome Biol.">
        <title>New reference genome sequences of hot pepper reveal the massive evolution of plant disease-resistance genes by retroduplication.</title>
        <authorList>
            <person name="Kim S."/>
            <person name="Park J."/>
            <person name="Yeom S.I."/>
            <person name="Kim Y.M."/>
            <person name="Seo E."/>
            <person name="Kim K.T."/>
            <person name="Kim M.S."/>
            <person name="Lee J.M."/>
            <person name="Cheong K."/>
            <person name="Shin H.S."/>
            <person name="Kim S.B."/>
            <person name="Han K."/>
            <person name="Lee J."/>
            <person name="Park M."/>
            <person name="Lee H.A."/>
            <person name="Lee H.Y."/>
            <person name="Lee Y."/>
            <person name="Oh S."/>
            <person name="Lee J.H."/>
            <person name="Choi E."/>
            <person name="Choi E."/>
            <person name="Lee S.E."/>
            <person name="Jeon J."/>
            <person name="Kim H."/>
            <person name="Choi G."/>
            <person name="Song H."/>
            <person name="Lee J."/>
            <person name="Lee S.C."/>
            <person name="Kwon J.K."/>
            <person name="Lee H.Y."/>
            <person name="Koo N."/>
            <person name="Hong Y."/>
            <person name="Kim R.W."/>
            <person name="Kang W.H."/>
            <person name="Huh J.H."/>
            <person name="Kang B.C."/>
            <person name="Yang T.J."/>
            <person name="Lee Y.H."/>
            <person name="Bennetzen J.L."/>
            <person name="Choi D."/>
        </authorList>
    </citation>
    <scope>NUCLEOTIDE SEQUENCE [LARGE SCALE GENOMIC DNA]</scope>
    <source>
        <strain evidence="4">cv. CM334</strain>
    </source>
</reference>
<evidence type="ECO:0000313" key="3">
    <source>
        <dbReference type="EMBL" id="PHT86055.1"/>
    </source>
</evidence>
<name>A0A2G2ZVQ8_CAPAN</name>
<dbReference type="AlphaFoldDB" id="A0A2G2ZVQ8"/>
<dbReference type="GO" id="GO:0008270">
    <property type="term" value="F:zinc ion binding"/>
    <property type="evidence" value="ECO:0007669"/>
    <property type="project" value="InterPro"/>
</dbReference>
<sequence>MMNYYRRICSRIIVKLEKNKAKAAECIITKSDQFHYQFENIYLRLFSVDLKVKIYSCRRWKLTGIPYSHAIVAMWVKKNEPEMYVHECYTVKQYLKSYDLSILPIVSIDQWPKTGIKLPLPPIYKAQSGRPKKSRKREIDETTKKGTDSEKLTLLKISRKDRKKKYGSCGILGHNSRKCPILMSRNQTEAQHQQMYQQVKKEGPSTPTNASEVNQLNQARVRQEQLRHSEFILNEISEYSREGTRPIIIEKIGKQYVLLSRLQEALSQNSKGVRSGPRAKKKVVL</sequence>
<dbReference type="InterPro" id="IPR006564">
    <property type="entry name" value="Znf_PMZ"/>
</dbReference>
<organism evidence="3 4">
    <name type="scientific">Capsicum annuum</name>
    <name type="common">Capsicum pepper</name>
    <dbReference type="NCBI Taxonomy" id="4072"/>
    <lineage>
        <taxon>Eukaryota</taxon>
        <taxon>Viridiplantae</taxon>
        <taxon>Streptophyta</taxon>
        <taxon>Embryophyta</taxon>
        <taxon>Tracheophyta</taxon>
        <taxon>Spermatophyta</taxon>
        <taxon>Magnoliopsida</taxon>
        <taxon>eudicotyledons</taxon>
        <taxon>Gunneridae</taxon>
        <taxon>Pentapetalae</taxon>
        <taxon>asterids</taxon>
        <taxon>lamiids</taxon>
        <taxon>Solanales</taxon>
        <taxon>Solanaceae</taxon>
        <taxon>Solanoideae</taxon>
        <taxon>Capsiceae</taxon>
        <taxon>Capsicum</taxon>
    </lineage>
</organism>
<dbReference type="Gramene" id="PHT86055">
    <property type="protein sequence ID" value="PHT86055"/>
    <property type="gene ID" value="T459_08161"/>
</dbReference>
<evidence type="ECO:0000256" key="1">
    <source>
        <dbReference type="SAM" id="MobiDB-lite"/>
    </source>
</evidence>
<protein>
    <recommendedName>
        <fullName evidence="2">Zinc finger PMZ-type domain-containing protein</fullName>
    </recommendedName>
</protein>
<dbReference type="PANTHER" id="PTHR31973">
    <property type="entry name" value="POLYPROTEIN, PUTATIVE-RELATED"/>
    <property type="match status" value="1"/>
</dbReference>
<evidence type="ECO:0000313" key="4">
    <source>
        <dbReference type="Proteomes" id="UP000222542"/>
    </source>
</evidence>
<comment type="caution">
    <text evidence="3">The sequence shown here is derived from an EMBL/GenBank/DDBJ whole genome shotgun (WGS) entry which is preliminary data.</text>
</comment>
<dbReference type="STRING" id="4072.A0A2G2ZVQ8"/>
<reference evidence="3 4" key="1">
    <citation type="journal article" date="2014" name="Nat. Genet.">
        <title>Genome sequence of the hot pepper provides insights into the evolution of pungency in Capsicum species.</title>
        <authorList>
            <person name="Kim S."/>
            <person name="Park M."/>
            <person name="Yeom S.I."/>
            <person name="Kim Y.M."/>
            <person name="Lee J.M."/>
            <person name="Lee H.A."/>
            <person name="Seo E."/>
            <person name="Choi J."/>
            <person name="Cheong K."/>
            <person name="Kim K.T."/>
            <person name="Jung K."/>
            <person name="Lee G.W."/>
            <person name="Oh S.K."/>
            <person name="Bae C."/>
            <person name="Kim S.B."/>
            <person name="Lee H.Y."/>
            <person name="Kim S.Y."/>
            <person name="Kim M.S."/>
            <person name="Kang B.C."/>
            <person name="Jo Y.D."/>
            <person name="Yang H.B."/>
            <person name="Jeong H.J."/>
            <person name="Kang W.H."/>
            <person name="Kwon J.K."/>
            <person name="Shin C."/>
            <person name="Lim J.Y."/>
            <person name="Park J.H."/>
            <person name="Huh J.H."/>
            <person name="Kim J.S."/>
            <person name="Kim B.D."/>
            <person name="Cohen O."/>
            <person name="Paran I."/>
            <person name="Suh M.C."/>
            <person name="Lee S.B."/>
            <person name="Kim Y.K."/>
            <person name="Shin Y."/>
            <person name="Noh S.J."/>
            <person name="Park J."/>
            <person name="Seo Y.S."/>
            <person name="Kwon S.Y."/>
            <person name="Kim H.A."/>
            <person name="Park J.M."/>
            <person name="Kim H.J."/>
            <person name="Choi S.B."/>
            <person name="Bosland P.W."/>
            <person name="Reeves G."/>
            <person name="Jo S.H."/>
            <person name="Lee B.W."/>
            <person name="Cho H.T."/>
            <person name="Choi H.S."/>
            <person name="Lee M.S."/>
            <person name="Yu Y."/>
            <person name="Do Choi Y."/>
            <person name="Park B.S."/>
            <person name="van Deynze A."/>
            <person name="Ashrafi H."/>
            <person name="Hill T."/>
            <person name="Kim W.T."/>
            <person name="Pai H.S."/>
            <person name="Ahn H.K."/>
            <person name="Yeam I."/>
            <person name="Giovannoni J.J."/>
            <person name="Rose J.K."/>
            <person name="Sorensen I."/>
            <person name="Lee S.J."/>
            <person name="Kim R.W."/>
            <person name="Choi I.Y."/>
            <person name="Choi B.S."/>
            <person name="Lim J.S."/>
            <person name="Lee Y.H."/>
            <person name="Choi D."/>
        </authorList>
    </citation>
    <scope>NUCLEOTIDE SEQUENCE [LARGE SCALE GENOMIC DNA]</scope>
    <source>
        <strain evidence="4">cv. CM334</strain>
    </source>
</reference>
<accession>A0A2G2ZVQ8</accession>